<keyword evidence="3" id="KW-0708">Seed storage protein</keyword>
<dbReference type="AlphaFoldDB" id="A0AAE1Z1M3"/>
<proteinExistence type="inferred from homology"/>
<evidence type="ECO:0000256" key="1">
    <source>
        <dbReference type="ARBA" id="ARBA00008262"/>
    </source>
</evidence>
<evidence type="ECO:0000256" key="4">
    <source>
        <dbReference type="SAM" id="SignalP"/>
    </source>
</evidence>
<feature type="chain" id="PRO_5042047485" evidence="4">
    <location>
        <begin position="25"/>
        <end position="146"/>
    </location>
</feature>
<feature type="signal peptide" evidence="4">
    <location>
        <begin position="1"/>
        <end position="24"/>
    </location>
</feature>
<accession>A0AAE1Z1M3</accession>
<dbReference type="InterPro" id="IPR000617">
    <property type="entry name" value="Napin/2SS/CON"/>
</dbReference>
<dbReference type="PANTHER" id="PTHR35496">
    <property type="entry name" value="2S SEED STORAGE PROTEIN 1-RELATED"/>
    <property type="match status" value="1"/>
</dbReference>
<evidence type="ECO:0000259" key="5">
    <source>
        <dbReference type="SMART" id="SM00499"/>
    </source>
</evidence>
<dbReference type="PANTHER" id="PTHR35496:SF4">
    <property type="entry name" value="2S SULFUR-RICH SEED STORAGE PROTEIN 2-LIKE"/>
    <property type="match status" value="1"/>
</dbReference>
<dbReference type="Proteomes" id="UP001293254">
    <property type="component" value="Unassembled WGS sequence"/>
</dbReference>
<dbReference type="GO" id="GO:0045735">
    <property type="term" value="F:nutrient reservoir activity"/>
    <property type="evidence" value="ECO:0007669"/>
    <property type="project" value="UniProtKB-KW"/>
</dbReference>
<protein>
    <submittedName>
        <fullName evidence="6">2S seed storage protein 1</fullName>
    </submittedName>
</protein>
<comment type="caution">
    <text evidence="6">The sequence shown here is derived from an EMBL/GenBank/DDBJ whole genome shotgun (WGS) entry which is preliminary data.</text>
</comment>
<dbReference type="InterPro" id="IPR036312">
    <property type="entry name" value="Bifun_inhib/LTP/seed_sf"/>
</dbReference>
<name>A0AAE1Z1M3_9LAMI</name>
<keyword evidence="7" id="KW-1185">Reference proteome</keyword>
<dbReference type="CDD" id="cd00261">
    <property type="entry name" value="AAI_SS"/>
    <property type="match status" value="1"/>
</dbReference>
<dbReference type="SMART" id="SM00499">
    <property type="entry name" value="AAI"/>
    <property type="match status" value="1"/>
</dbReference>
<evidence type="ECO:0000313" key="6">
    <source>
        <dbReference type="EMBL" id="KAK4439838.1"/>
    </source>
</evidence>
<gene>
    <name evidence="6" type="ORF">Salat_0318700</name>
</gene>
<dbReference type="SUPFAM" id="SSF47699">
    <property type="entry name" value="Bifunctional inhibitor/lipid-transfer protein/seed storage 2S albumin"/>
    <property type="match status" value="1"/>
</dbReference>
<keyword evidence="2" id="KW-0758">Storage protein</keyword>
<sequence>MARFTVVLAVLFAAALMAATSASAYKTVVTTSVTAEEENQRGCERESHQCQMRHCMQWMRSMRGPYEESFVRSEVANQGQFEHFQECCNELRNVQSRCRCEALRCMMRRMQQEHGMEQQMMQTLQYLPRMCGMSSPTQCEMYPIFA</sequence>
<reference evidence="6" key="2">
    <citation type="journal article" date="2024" name="Plant">
        <title>Genomic evolution and insights into agronomic trait innovations of Sesamum species.</title>
        <authorList>
            <person name="Miao H."/>
            <person name="Wang L."/>
            <person name="Qu L."/>
            <person name="Liu H."/>
            <person name="Sun Y."/>
            <person name="Le M."/>
            <person name="Wang Q."/>
            <person name="Wei S."/>
            <person name="Zheng Y."/>
            <person name="Lin W."/>
            <person name="Duan Y."/>
            <person name="Cao H."/>
            <person name="Xiong S."/>
            <person name="Wang X."/>
            <person name="Wei L."/>
            <person name="Li C."/>
            <person name="Ma Q."/>
            <person name="Ju M."/>
            <person name="Zhao R."/>
            <person name="Li G."/>
            <person name="Mu C."/>
            <person name="Tian Q."/>
            <person name="Mei H."/>
            <person name="Zhang T."/>
            <person name="Gao T."/>
            <person name="Zhang H."/>
        </authorList>
    </citation>
    <scope>NUCLEOTIDE SEQUENCE</scope>
    <source>
        <strain evidence="6">3651</strain>
    </source>
</reference>
<reference evidence="6" key="1">
    <citation type="submission" date="2020-06" db="EMBL/GenBank/DDBJ databases">
        <authorList>
            <person name="Li T."/>
            <person name="Hu X."/>
            <person name="Zhang T."/>
            <person name="Song X."/>
            <person name="Zhang H."/>
            <person name="Dai N."/>
            <person name="Sheng W."/>
            <person name="Hou X."/>
            <person name="Wei L."/>
        </authorList>
    </citation>
    <scope>NUCLEOTIDE SEQUENCE</scope>
    <source>
        <strain evidence="6">3651</strain>
        <tissue evidence="6">Leaf</tissue>
    </source>
</reference>
<feature type="domain" description="Bifunctional inhibitor/plant lipid transfer protein/seed storage helical" evidence="5">
    <location>
        <begin position="55"/>
        <end position="139"/>
    </location>
</feature>
<comment type="similarity">
    <text evidence="1">Belongs to the 2S seed storage albumins family.</text>
</comment>
<dbReference type="InterPro" id="IPR016140">
    <property type="entry name" value="Bifunc_inhib/LTP/seed_store"/>
</dbReference>
<evidence type="ECO:0000256" key="2">
    <source>
        <dbReference type="ARBA" id="ARBA00022761"/>
    </source>
</evidence>
<dbReference type="EMBL" id="JACGWO010000001">
    <property type="protein sequence ID" value="KAK4439838.1"/>
    <property type="molecule type" value="Genomic_DNA"/>
</dbReference>
<keyword evidence="4" id="KW-0732">Signal</keyword>
<evidence type="ECO:0000256" key="3">
    <source>
        <dbReference type="ARBA" id="ARBA00023129"/>
    </source>
</evidence>
<organism evidence="6 7">
    <name type="scientific">Sesamum alatum</name>
    <dbReference type="NCBI Taxonomy" id="300844"/>
    <lineage>
        <taxon>Eukaryota</taxon>
        <taxon>Viridiplantae</taxon>
        <taxon>Streptophyta</taxon>
        <taxon>Embryophyta</taxon>
        <taxon>Tracheophyta</taxon>
        <taxon>Spermatophyta</taxon>
        <taxon>Magnoliopsida</taxon>
        <taxon>eudicotyledons</taxon>
        <taxon>Gunneridae</taxon>
        <taxon>Pentapetalae</taxon>
        <taxon>asterids</taxon>
        <taxon>lamiids</taxon>
        <taxon>Lamiales</taxon>
        <taxon>Pedaliaceae</taxon>
        <taxon>Sesamum</taxon>
    </lineage>
</organism>
<dbReference type="Pfam" id="PF00234">
    <property type="entry name" value="Tryp_alpha_amyl"/>
    <property type="match status" value="1"/>
</dbReference>
<evidence type="ECO:0000313" key="7">
    <source>
        <dbReference type="Proteomes" id="UP001293254"/>
    </source>
</evidence>
<dbReference type="Gene3D" id="1.10.110.10">
    <property type="entry name" value="Plant lipid-transfer and hydrophobic proteins"/>
    <property type="match status" value="1"/>
</dbReference>